<organism evidence="13">
    <name type="scientific">Quadristernoseta cf. intermedia XFX-2019</name>
    <dbReference type="NCBI Taxonomy" id="2695871"/>
    <lineage>
        <taxon>Eukaryota</taxon>
        <taxon>Metazoa</taxon>
        <taxon>Ecdysozoa</taxon>
        <taxon>Arthropoda</taxon>
        <taxon>Chelicerata</taxon>
        <taxon>Arachnida</taxon>
        <taxon>Acari</taxon>
        <taxon>Parasitiformes</taxon>
        <taxon>Mesostigmata</taxon>
        <taxon>Antennophorina</taxon>
        <taxon>Celaenopsoidea</taxon>
        <taxon>Diplogyniidae</taxon>
        <taxon>Quadristernoseta</taxon>
    </lineage>
</organism>
<name>A0A6B9WGQ0_9ACAR</name>
<evidence type="ECO:0000313" key="13">
    <source>
        <dbReference type="EMBL" id="QHQ98461.1"/>
    </source>
</evidence>
<reference evidence="13" key="1">
    <citation type="journal article" date="2019" name="Zool. Scr.">
        <title>Mitochondrial genome reorganization characterizes various lineages of mesostigmatid mites (Acari: Parasitiformes).</title>
        <authorList>
            <person name="Li W.-N."/>
            <person name="Shao R."/>
            <person name="Zhang Q."/>
            <person name="Deng W."/>
            <person name="Xue X.-F."/>
        </authorList>
    </citation>
    <scope>NUCLEOTIDE SEQUENCE</scope>
</reference>
<dbReference type="CDD" id="cd00310">
    <property type="entry name" value="ATP-synt_Fo_a_6"/>
    <property type="match status" value="1"/>
</dbReference>
<dbReference type="GO" id="GO:0005743">
    <property type="term" value="C:mitochondrial inner membrane"/>
    <property type="evidence" value="ECO:0007669"/>
    <property type="project" value="UniProtKB-SubCell"/>
</dbReference>
<evidence type="ECO:0000256" key="12">
    <source>
        <dbReference type="SAM" id="Phobius"/>
    </source>
</evidence>
<evidence type="ECO:0000256" key="9">
    <source>
        <dbReference type="ARBA" id="ARBA00023136"/>
    </source>
</evidence>
<feature type="transmembrane region" description="Helical" evidence="12">
    <location>
        <begin position="96"/>
        <end position="116"/>
    </location>
</feature>
<dbReference type="SUPFAM" id="SSF81336">
    <property type="entry name" value="F1F0 ATP synthase subunit A"/>
    <property type="match status" value="1"/>
</dbReference>
<dbReference type="GO" id="GO:0045259">
    <property type="term" value="C:proton-transporting ATP synthase complex"/>
    <property type="evidence" value="ECO:0007669"/>
    <property type="project" value="UniProtKB-KW"/>
</dbReference>
<feature type="transmembrane region" description="Helical" evidence="12">
    <location>
        <begin position="123"/>
        <end position="143"/>
    </location>
</feature>
<evidence type="ECO:0000256" key="3">
    <source>
        <dbReference type="ARBA" id="ARBA00022448"/>
    </source>
</evidence>
<keyword evidence="10" id="KW-0066">ATP synthesis</keyword>
<feature type="transmembrane region" description="Helical" evidence="12">
    <location>
        <begin position="20"/>
        <end position="37"/>
    </location>
</feature>
<protein>
    <recommendedName>
        <fullName evidence="11">ATP synthase subunit a</fullName>
    </recommendedName>
</protein>
<evidence type="ECO:0000256" key="1">
    <source>
        <dbReference type="ARBA" id="ARBA00004141"/>
    </source>
</evidence>
<dbReference type="Gene3D" id="1.20.120.220">
    <property type="entry name" value="ATP synthase, F0 complex, subunit A"/>
    <property type="match status" value="1"/>
</dbReference>
<dbReference type="PROSITE" id="PS00449">
    <property type="entry name" value="ATPASE_A"/>
    <property type="match status" value="1"/>
</dbReference>
<dbReference type="NCBIfam" id="TIGR01131">
    <property type="entry name" value="ATP_synt_6_or_A"/>
    <property type="match status" value="1"/>
</dbReference>
<evidence type="ECO:0000256" key="10">
    <source>
        <dbReference type="ARBA" id="ARBA00023310"/>
    </source>
</evidence>
<keyword evidence="6" id="KW-0375">Hydrogen ion transport</keyword>
<feature type="transmembrane region" description="Helical" evidence="12">
    <location>
        <begin position="68"/>
        <end position="90"/>
    </location>
</feature>
<evidence type="ECO:0000256" key="2">
    <source>
        <dbReference type="ARBA" id="ARBA00006810"/>
    </source>
</evidence>
<keyword evidence="3" id="KW-0813">Transport</keyword>
<accession>A0A6B9WGQ0</accession>
<sequence>MTNLFSIFDPSTSSLLSLNWVSFSIPIIFLPLSYWLSPSRWNIIFKKISFYITMEIKNNISNKSIKNIIIFFSLFWMILMMNLLSLYPYIFTTTSHLSTTMILAMPMWLSLMLYGWMNMANHMFTHLVPLSTPMMLSFFMVLIETVSNIIRPITLSVRLTANLIAGHLLMSLMSSIYENFQILFPLLSPLLMMLTTLEYAVAMIQSYVFITLTSLYLTEIE</sequence>
<dbReference type="AlphaFoldDB" id="A0A6B9WGQ0"/>
<dbReference type="PANTHER" id="PTHR11410">
    <property type="entry name" value="ATP SYNTHASE SUBUNIT A"/>
    <property type="match status" value="1"/>
</dbReference>
<dbReference type="Pfam" id="PF00119">
    <property type="entry name" value="ATP-synt_A"/>
    <property type="match status" value="1"/>
</dbReference>
<dbReference type="InterPro" id="IPR035908">
    <property type="entry name" value="F0_ATP_A_sf"/>
</dbReference>
<comment type="subcellular location">
    <subcellularLocation>
        <location evidence="1">Membrane</location>
        <topology evidence="1">Multi-pass membrane protein</topology>
    </subcellularLocation>
    <subcellularLocation>
        <location evidence="11">Mitochondrion inner membrane</location>
        <topology evidence="11">Multi-pass membrane protein</topology>
    </subcellularLocation>
</comment>
<comment type="similarity">
    <text evidence="2">Belongs to the ATPase A chain family.</text>
</comment>
<evidence type="ECO:0000256" key="5">
    <source>
        <dbReference type="ARBA" id="ARBA00022692"/>
    </source>
</evidence>
<evidence type="ECO:0000256" key="11">
    <source>
        <dbReference type="RuleBase" id="RU004450"/>
    </source>
</evidence>
<evidence type="ECO:0000256" key="8">
    <source>
        <dbReference type="ARBA" id="ARBA00023065"/>
    </source>
</evidence>
<dbReference type="EMBL" id="MK270521">
    <property type="protein sequence ID" value="QHQ98461.1"/>
    <property type="molecule type" value="Genomic_DNA"/>
</dbReference>
<gene>
    <name evidence="13" type="primary">atp6</name>
</gene>
<evidence type="ECO:0000256" key="7">
    <source>
        <dbReference type="ARBA" id="ARBA00022989"/>
    </source>
</evidence>
<evidence type="ECO:0000256" key="6">
    <source>
        <dbReference type="ARBA" id="ARBA00022781"/>
    </source>
</evidence>
<keyword evidence="9 12" id="KW-0472">Membrane</keyword>
<dbReference type="InterPro" id="IPR000568">
    <property type="entry name" value="ATP_synth_F0_asu"/>
</dbReference>
<dbReference type="GO" id="GO:0046933">
    <property type="term" value="F:proton-transporting ATP synthase activity, rotational mechanism"/>
    <property type="evidence" value="ECO:0007669"/>
    <property type="project" value="TreeGrafter"/>
</dbReference>
<keyword evidence="7 12" id="KW-1133">Transmembrane helix</keyword>
<dbReference type="InterPro" id="IPR023011">
    <property type="entry name" value="ATP_synth_F0_asu_AS"/>
</dbReference>
<proteinExistence type="inferred from homology"/>
<keyword evidence="8" id="KW-0406">Ion transport</keyword>
<keyword evidence="5 12" id="KW-0812">Transmembrane</keyword>
<dbReference type="PRINTS" id="PR00123">
    <property type="entry name" value="ATPASEA"/>
</dbReference>
<dbReference type="PANTHER" id="PTHR11410:SF0">
    <property type="entry name" value="ATP SYNTHASE SUBUNIT A"/>
    <property type="match status" value="1"/>
</dbReference>
<evidence type="ECO:0000256" key="4">
    <source>
        <dbReference type="ARBA" id="ARBA00022547"/>
    </source>
</evidence>
<dbReference type="InterPro" id="IPR045083">
    <property type="entry name" value="ATP_synth_F0_asu_bact/mt"/>
</dbReference>
<keyword evidence="13" id="KW-0496">Mitochondrion</keyword>
<geneLocation type="mitochondrion" evidence="13"/>
<keyword evidence="4" id="KW-0138">CF(0)</keyword>
<feature type="transmembrane region" description="Helical" evidence="12">
    <location>
        <begin position="182"/>
        <end position="210"/>
    </location>
</feature>